<dbReference type="GO" id="GO:0051539">
    <property type="term" value="F:4 iron, 4 sulfur cluster binding"/>
    <property type="evidence" value="ECO:0007669"/>
    <property type="project" value="UniProtKB-UniRule"/>
</dbReference>
<feature type="binding site" evidence="5">
    <location>
        <position position="136"/>
    </location>
    <ligand>
        <name>isopentenyl diphosphate</name>
        <dbReference type="ChEBI" id="CHEBI:128769"/>
    </ligand>
</feature>
<dbReference type="Pfam" id="PF02401">
    <property type="entry name" value="LYTB"/>
    <property type="match status" value="1"/>
</dbReference>
<evidence type="ECO:0000313" key="7">
    <source>
        <dbReference type="Proteomes" id="UP000014541"/>
    </source>
</evidence>
<dbReference type="PATRIC" id="fig|1125699.3.peg.629"/>
<feature type="binding site" evidence="5">
    <location>
        <position position="240"/>
    </location>
    <ligand>
        <name>dimethylallyl diphosphate</name>
        <dbReference type="ChEBI" id="CHEBI:57623"/>
    </ligand>
</feature>
<dbReference type="PANTHER" id="PTHR30426:SF0">
    <property type="entry name" value="4-HYDROXY-3-METHYLBUT-2-ENYL DIPHOSPHATE REDUCTASE"/>
    <property type="match status" value="1"/>
</dbReference>
<feature type="binding site" evidence="5">
    <location>
        <position position="210"/>
    </location>
    <ligand>
        <name>[4Fe-4S] cluster</name>
        <dbReference type="ChEBI" id="CHEBI:49883"/>
    </ligand>
</feature>
<feature type="binding site" evidence="5">
    <location>
        <position position="238"/>
    </location>
    <ligand>
        <name>(2E)-4-hydroxy-3-methylbut-2-enyl diphosphate</name>
        <dbReference type="ChEBI" id="CHEBI:128753"/>
    </ligand>
</feature>
<comment type="cofactor">
    <cofactor evidence="5">
        <name>[4Fe-4S] cluster</name>
        <dbReference type="ChEBI" id="CHEBI:49883"/>
    </cofactor>
    <text evidence="5">Binds 1 [4Fe-4S] cluster per subunit.</text>
</comment>
<comment type="similarity">
    <text evidence="5">Belongs to the IspH family.</text>
</comment>
<dbReference type="PANTHER" id="PTHR30426">
    <property type="entry name" value="4-HYDROXY-3-METHYLBUT-2-ENYL DIPHOSPHATE REDUCTASE"/>
    <property type="match status" value="1"/>
</dbReference>
<feature type="binding site" evidence="5">
    <location>
        <position position="86"/>
    </location>
    <ligand>
        <name>dimethylallyl diphosphate</name>
        <dbReference type="ChEBI" id="CHEBI:57623"/>
    </ligand>
</feature>
<dbReference type="GO" id="GO:0050992">
    <property type="term" value="P:dimethylallyl diphosphate biosynthetic process"/>
    <property type="evidence" value="ECO:0007669"/>
    <property type="project" value="UniProtKB-UniRule"/>
</dbReference>
<keyword evidence="1 5" id="KW-0004">4Fe-4S</keyword>
<dbReference type="UniPathway" id="UPA00056">
    <property type="reaction ID" value="UER00097"/>
</dbReference>
<dbReference type="InterPro" id="IPR003451">
    <property type="entry name" value="LytB/IspH"/>
</dbReference>
<dbReference type="eggNOG" id="COG0761">
    <property type="taxonomic scope" value="Bacteria"/>
</dbReference>
<comment type="catalytic activity">
    <reaction evidence="5">
        <text>dimethylallyl diphosphate + 2 oxidized [2Fe-2S]-[ferredoxin] + H2O = (2E)-4-hydroxy-3-methylbut-2-enyl diphosphate + 2 reduced [2Fe-2S]-[ferredoxin] + 2 H(+)</text>
        <dbReference type="Rhea" id="RHEA:24825"/>
        <dbReference type="Rhea" id="RHEA-COMP:10000"/>
        <dbReference type="Rhea" id="RHEA-COMP:10001"/>
        <dbReference type="ChEBI" id="CHEBI:15377"/>
        <dbReference type="ChEBI" id="CHEBI:15378"/>
        <dbReference type="ChEBI" id="CHEBI:33737"/>
        <dbReference type="ChEBI" id="CHEBI:33738"/>
        <dbReference type="ChEBI" id="CHEBI:57623"/>
        <dbReference type="ChEBI" id="CHEBI:128753"/>
        <dbReference type="EC" id="1.17.7.4"/>
    </reaction>
</comment>
<dbReference type="EC" id="1.17.7.4" evidence="5"/>
<feature type="binding site" evidence="5">
    <location>
        <position position="136"/>
    </location>
    <ligand>
        <name>dimethylallyl diphosphate</name>
        <dbReference type="ChEBI" id="CHEBI:57623"/>
    </ligand>
</feature>
<dbReference type="EMBL" id="ATFF01000006">
    <property type="protein sequence ID" value="EPF30302.1"/>
    <property type="molecule type" value="Genomic_DNA"/>
</dbReference>
<dbReference type="GO" id="GO:0019288">
    <property type="term" value="P:isopentenyl diphosphate biosynthetic process, methylerythritol 4-phosphate pathway"/>
    <property type="evidence" value="ECO:0007669"/>
    <property type="project" value="UniProtKB-UniRule"/>
</dbReference>
<dbReference type="Gene3D" id="3.40.50.11270">
    <property type="match status" value="1"/>
</dbReference>
<feature type="binding site" evidence="5">
    <location>
        <position position="136"/>
    </location>
    <ligand>
        <name>(2E)-4-hydroxy-3-methylbut-2-enyl diphosphate</name>
        <dbReference type="ChEBI" id="CHEBI:128753"/>
    </ligand>
</feature>
<feature type="active site" description="Proton donor" evidence="5">
    <location>
        <position position="138"/>
    </location>
</feature>
<dbReference type="AlphaFoldDB" id="S3KDM6"/>
<keyword evidence="5" id="KW-0560">Oxidoreductase</keyword>
<feature type="binding site" evidence="5">
    <location>
        <position position="240"/>
    </location>
    <ligand>
        <name>isopentenyl diphosphate</name>
        <dbReference type="ChEBI" id="CHEBI:128769"/>
    </ligand>
</feature>
<feature type="binding site" evidence="5">
    <location>
        <position position="240"/>
    </location>
    <ligand>
        <name>(2E)-4-hydroxy-3-methylbut-2-enyl diphosphate</name>
        <dbReference type="ChEBI" id="CHEBI:128753"/>
    </ligand>
</feature>
<keyword evidence="7" id="KW-1185">Reference proteome</keyword>
<dbReference type="UniPathway" id="UPA00059">
    <property type="reaction ID" value="UER00105"/>
</dbReference>
<evidence type="ECO:0000256" key="3">
    <source>
        <dbReference type="ARBA" id="ARBA00023004"/>
    </source>
</evidence>
<keyword evidence="2 5" id="KW-0479">Metal-binding</keyword>
<dbReference type="GO" id="GO:0016114">
    <property type="term" value="P:terpenoid biosynthetic process"/>
    <property type="evidence" value="ECO:0007669"/>
    <property type="project" value="UniProtKB-UniRule"/>
</dbReference>
<dbReference type="Proteomes" id="UP000014541">
    <property type="component" value="Unassembled WGS sequence"/>
</dbReference>
<feature type="binding site" evidence="5">
    <location>
        <position position="108"/>
    </location>
    <ligand>
        <name>[4Fe-4S] cluster</name>
        <dbReference type="ChEBI" id="CHEBI:49883"/>
    </ligand>
</feature>
<keyword evidence="5" id="KW-0414">Isoprene biosynthesis</keyword>
<dbReference type="NCBIfam" id="TIGR00216">
    <property type="entry name" value="ispH_lytB"/>
    <property type="match status" value="1"/>
</dbReference>
<dbReference type="STRING" id="1125699.HMPREF9194_00617"/>
<feature type="binding site" evidence="5">
    <location>
        <position position="238"/>
    </location>
    <ligand>
        <name>isopentenyl diphosphate</name>
        <dbReference type="ChEBI" id="CHEBI:128769"/>
    </ligand>
</feature>
<feature type="binding site" evidence="5">
    <location>
        <position position="281"/>
    </location>
    <ligand>
        <name>dimethylallyl diphosphate</name>
        <dbReference type="ChEBI" id="CHEBI:57623"/>
    </ligand>
</feature>
<feature type="binding site" evidence="5">
    <location>
        <position position="13"/>
    </location>
    <ligand>
        <name>[4Fe-4S] cluster</name>
        <dbReference type="ChEBI" id="CHEBI:49883"/>
    </ligand>
</feature>
<evidence type="ECO:0000256" key="5">
    <source>
        <dbReference type="HAMAP-Rule" id="MF_00191"/>
    </source>
</evidence>
<dbReference type="HAMAP" id="MF_00191">
    <property type="entry name" value="IspH"/>
    <property type="match status" value="1"/>
</dbReference>
<feature type="binding site" evidence="5">
    <location>
        <position position="43"/>
    </location>
    <ligand>
        <name>(2E)-4-hydroxy-3-methylbut-2-enyl diphosphate</name>
        <dbReference type="ChEBI" id="CHEBI:128753"/>
    </ligand>
</feature>
<feature type="binding site" evidence="5">
    <location>
        <position position="86"/>
    </location>
    <ligand>
        <name>isopentenyl diphosphate</name>
        <dbReference type="ChEBI" id="CHEBI:128769"/>
    </ligand>
</feature>
<gene>
    <name evidence="5" type="primary">ispH</name>
    <name evidence="6" type="ORF">HMPREF9194_00617</name>
</gene>
<dbReference type="RefSeq" id="WP_016524913.1">
    <property type="nucleotide sequence ID" value="NZ_KE332518.1"/>
</dbReference>
<name>S3KDM6_TREMA</name>
<comment type="pathway">
    <text evidence="5">Isoprenoid biosynthesis; dimethylallyl diphosphate biosynthesis; dimethylallyl diphosphate from (2E)-4-hydroxy-3-methylbutenyl diphosphate: step 1/1.</text>
</comment>
<evidence type="ECO:0000313" key="6">
    <source>
        <dbReference type="EMBL" id="EPF30302.1"/>
    </source>
</evidence>
<feature type="binding site" evidence="5">
    <location>
        <position position="281"/>
    </location>
    <ligand>
        <name>isopentenyl diphosphate</name>
        <dbReference type="ChEBI" id="CHEBI:128769"/>
    </ligand>
</feature>
<feature type="binding site" evidence="5">
    <location>
        <position position="43"/>
    </location>
    <ligand>
        <name>dimethylallyl diphosphate</name>
        <dbReference type="ChEBI" id="CHEBI:57623"/>
    </ligand>
</feature>
<evidence type="ECO:0000256" key="1">
    <source>
        <dbReference type="ARBA" id="ARBA00022485"/>
    </source>
</evidence>
<reference evidence="6 7" key="1">
    <citation type="submission" date="2013-04" db="EMBL/GenBank/DDBJ databases">
        <title>The Genome Sequence of Treponema maltophilum ATCC 51939.</title>
        <authorList>
            <consortium name="The Broad Institute Genomics Platform"/>
            <person name="Earl A."/>
            <person name="Ward D."/>
            <person name="Feldgarden M."/>
            <person name="Gevers D."/>
            <person name="Leonetti C."/>
            <person name="Blanton J.M."/>
            <person name="Dewhirst F.E."/>
            <person name="Izard J."/>
            <person name="Walker B."/>
            <person name="Young S."/>
            <person name="Zeng Q."/>
            <person name="Gargeya S."/>
            <person name="Fitzgerald M."/>
            <person name="Haas B."/>
            <person name="Abouelleil A."/>
            <person name="Allen A.W."/>
            <person name="Alvarado L."/>
            <person name="Arachchi H.M."/>
            <person name="Berlin A.M."/>
            <person name="Chapman S.B."/>
            <person name="Gainer-Dewar J."/>
            <person name="Goldberg J."/>
            <person name="Griggs A."/>
            <person name="Gujja S."/>
            <person name="Hansen M."/>
            <person name="Howarth C."/>
            <person name="Imamovic A."/>
            <person name="Ireland A."/>
            <person name="Larimer J."/>
            <person name="McCowan C."/>
            <person name="Murphy C."/>
            <person name="Pearson M."/>
            <person name="Poon T.W."/>
            <person name="Priest M."/>
            <person name="Roberts A."/>
            <person name="Saif S."/>
            <person name="Shea T."/>
            <person name="Sisk P."/>
            <person name="Sykes S."/>
            <person name="Wortman J."/>
            <person name="Nusbaum C."/>
            <person name="Birren B."/>
        </authorList>
    </citation>
    <scope>NUCLEOTIDE SEQUENCE [LARGE SCALE GENOMIC DNA]</scope>
    <source>
        <strain evidence="6 7">ATCC 51939</strain>
    </source>
</reference>
<proteinExistence type="inferred from homology"/>
<dbReference type="HOGENOM" id="CLU_027486_0_1_12"/>
<feature type="binding site" evidence="5">
    <location>
        <position position="281"/>
    </location>
    <ligand>
        <name>(2E)-4-hydroxy-3-methylbut-2-enyl diphosphate</name>
        <dbReference type="ChEBI" id="CHEBI:128753"/>
    </ligand>
</feature>
<sequence length="305" mass="32778">MSKVIRASVLGCCMGVRRAIRAAENALTDYADCEVYSLGPLIHNKTALKPLYERGLLLLDSASLETICGEPSDAGHKKRVAIIRAHGVPPAIRKKLQNAAIRIEDATCPRVLVNQKRVSDYAAQKYTIIIAGDKSHGEVAALVGEAELQGAECVIVQNEADAKLLAQSEGFADSKAILISQTTAGLEEYEAIRRILCAANPSIKVFDTICPATKERQDALKELCDKVDGVIVVGGKNSANTKRLFQTAQELCPHAAHIETPDEIPAEFFRMKVVGITAGASTPDDVISGVENRLTKNCVMKKGGE</sequence>
<feature type="binding site" evidence="5">
    <location>
        <position position="238"/>
    </location>
    <ligand>
        <name>dimethylallyl diphosphate</name>
        <dbReference type="ChEBI" id="CHEBI:57623"/>
    </ligand>
</feature>
<comment type="function">
    <text evidence="5">Catalyzes the conversion of 1-hydroxy-2-methyl-2-(E)-butenyl 4-diphosphate (HMBPP) into a mixture of isopentenyl diphosphate (IPP) and dimethylallyl diphosphate (DMAPP). Acts in the terminal step of the DOXP/MEP pathway for isoprenoid precursor biosynthesis.</text>
</comment>
<comment type="catalytic activity">
    <reaction evidence="5">
        <text>isopentenyl diphosphate + 2 oxidized [2Fe-2S]-[ferredoxin] + H2O = (2E)-4-hydroxy-3-methylbut-2-enyl diphosphate + 2 reduced [2Fe-2S]-[ferredoxin] + 2 H(+)</text>
        <dbReference type="Rhea" id="RHEA:24488"/>
        <dbReference type="Rhea" id="RHEA-COMP:10000"/>
        <dbReference type="Rhea" id="RHEA-COMP:10001"/>
        <dbReference type="ChEBI" id="CHEBI:15377"/>
        <dbReference type="ChEBI" id="CHEBI:15378"/>
        <dbReference type="ChEBI" id="CHEBI:33737"/>
        <dbReference type="ChEBI" id="CHEBI:33738"/>
        <dbReference type="ChEBI" id="CHEBI:128753"/>
        <dbReference type="ChEBI" id="CHEBI:128769"/>
        <dbReference type="EC" id="1.17.7.4"/>
    </reaction>
</comment>
<keyword evidence="4 5" id="KW-0411">Iron-sulfur</keyword>
<protein>
    <recommendedName>
        <fullName evidence="5">4-hydroxy-3-methylbut-2-enyl diphosphate reductase</fullName>
        <shortName evidence="5">HMBPP reductase</shortName>
        <ecNumber evidence="5">1.17.7.4</ecNumber>
    </recommendedName>
</protein>
<dbReference type="GO" id="GO:0051745">
    <property type="term" value="F:4-hydroxy-3-methylbut-2-enyl diphosphate reductase activity"/>
    <property type="evidence" value="ECO:0007669"/>
    <property type="project" value="UniProtKB-UniRule"/>
</dbReference>
<organism evidence="6 7">
    <name type="scientific">Treponema maltophilum ATCC 51939</name>
    <dbReference type="NCBI Taxonomy" id="1125699"/>
    <lineage>
        <taxon>Bacteria</taxon>
        <taxon>Pseudomonadati</taxon>
        <taxon>Spirochaetota</taxon>
        <taxon>Spirochaetia</taxon>
        <taxon>Spirochaetales</taxon>
        <taxon>Treponemataceae</taxon>
        <taxon>Treponema</taxon>
    </lineage>
</organism>
<feature type="binding site" evidence="5">
    <location>
        <position position="43"/>
    </location>
    <ligand>
        <name>isopentenyl diphosphate</name>
        <dbReference type="ChEBI" id="CHEBI:128769"/>
    </ligand>
</feature>
<accession>S3KDM6</accession>
<comment type="caution">
    <text evidence="5">Lacks conserved residue(s) required for the propagation of feature annotation.</text>
</comment>
<evidence type="ECO:0000256" key="4">
    <source>
        <dbReference type="ARBA" id="ARBA00023014"/>
    </source>
</evidence>
<dbReference type="OrthoDB" id="9777362at2"/>
<keyword evidence="3 5" id="KW-0408">Iron</keyword>
<evidence type="ECO:0000256" key="2">
    <source>
        <dbReference type="ARBA" id="ARBA00022723"/>
    </source>
</evidence>
<dbReference type="CDD" id="cd13944">
    <property type="entry name" value="lytB_ispH"/>
    <property type="match status" value="1"/>
</dbReference>
<dbReference type="Gene3D" id="3.40.1010.20">
    <property type="entry name" value="4-hydroxy-3-methylbut-2-enyl diphosphate reductase, catalytic domain"/>
    <property type="match status" value="2"/>
</dbReference>
<comment type="caution">
    <text evidence="6">The sequence shown here is derived from an EMBL/GenBank/DDBJ whole genome shotgun (WGS) entry which is preliminary data.</text>
</comment>
<dbReference type="GO" id="GO:0046872">
    <property type="term" value="F:metal ion binding"/>
    <property type="evidence" value="ECO:0007669"/>
    <property type="project" value="UniProtKB-KW"/>
</dbReference>
<comment type="pathway">
    <text evidence="5">Isoprenoid biosynthesis; isopentenyl diphosphate biosynthesis via DXP pathway; isopentenyl diphosphate from 1-deoxy-D-xylulose 5-phosphate: step 6/6.</text>
</comment>
<feature type="binding site" evidence="5">
    <location>
        <position position="86"/>
    </location>
    <ligand>
        <name>(2E)-4-hydroxy-3-methylbut-2-enyl diphosphate</name>
        <dbReference type="ChEBI" id="CHEBI:128753"/>
    </ligand>
</feature>
<feature type="binding site" evidence="5">
    <location>
        <position position="182"/>
    </location>
    <ligand>
        <name>(2E)-4-hydroxy-3-methylbut-2-enyl diphosphate</name>
        <dbReference type="ChEBI" id="CHEBI:128753"/>
    </ligand>
</feature>